<keyword evidence="1" id="KW-1133">Transmembrane helix</keyword>
<evidence type="ECO:0000256" key="1">
    <source>
        <dbReference type="SAM" id="Phobius"/>
    </source>
</evidence>
<dbReference type="PANTHER" id="PTHR30273:SF2">
    <property type="entry name" value="PROTEIN FECR"/>
    <property type="match status" value="1"/>
</dbReference>
<sequence>MTNNNLLLNELLQNDDFVAWVFSPTEAGNIYWANYATASDAHANAVEKARKLTLLFRESHATEEQDSNSNDIWNRIEQSIHSQANKTIPIHRKKWWWAAAGIAVIASTMGYYFLQKTAPVSLVINTAVKEAKHLIERKNSSGKDEIILLSDGSRVFLAPGSALKSQPIFNDSTREVYLEGEAFFEIAKDPQHPFLVHAHNIVTRVLGTSFRVNARSASNDVTVAVRTGKVAVFTEKENDPGKMVLLPNQQVVINASNNTAVKTAVQDTLLIKQPNYKPLSFEYEDAPLITVLNDLQATYHVQINYNKDKITNCRITTSIGEEPLSDKIRIICSAINATYTIDESSVTILSQGCD</sequence>
<dbReference type="RefSeq" id="WP_369331713.1">
    <property type="nucleotide sequence ID" value="NZ_JAULBC010000008.1"/>
</dbReference>
<dbReference type="Gene3D" id="2.60.120.1440">
    <property type="match status" value="1"/>
</dbReference>
<evidence type="ECO:0000259" key="3">
    <source>
        <dbReference type="Pfam" id="PF16344"/>
    </source>
</evidence>
<dbReference type="Gene3D" id="3.55.50.30">
    <property type="match status" value="1"/>
</dbReference>
<dbReference type="InterPro" id="IPR012373">
    <property type="entry name" value="Ferrdict_sens_TM"/>
</dbReference>
<feature type="domain" description="FecR protein" evidence="2">
    <location>
        <begin position="147"/>
        <end position="230"/>
    </location>
</feature>
<accession>A0ABV3ZMG9</accession>
<protein>
    <submittedName>
        <fullName evidence="4">FecR domain-containing protein</fullName>
    </submittedName>
</protein>
<dbReference type="EMBL" id="JAULBC010000008">
    <property type="protein sequence ID" value="MEX6690299.1"/>
    <property type="molecule type" value="Genomic_DNA"/>
</dbReference>
<dbReference type="PIRSF" id="PIRSF018266">
    <property type="entry name" value="FecR"/>
    <property type="match status" value="1"/>
</dbReference>
<evidence type="ECO:0000313" key="5">
    <source>
        <dbReference type="Proteomes" id="UP001560573"/>
    </source>
</evidence>
<keyword evidence="5" id="KW-1185">Reference proteome</keyword>
<feature type="domain" description="Protein FecR C-terminal" evidence="3">
    <location>
        <begin position="281"/>
        <end position="348"/>
    </location>
</feature>
<dbReference type="InterPro" id="IPR006860">
    <property type="entry name" value="FecR"/>
</dbReference>
<organism evidence="4 5">
    <name type="scientific">Danxiaibacter flavus</name>
    <dbReference type="NCBI Taxonomy" id="3049108"/>
    <lineage>
        <taxon>Bacteria</taxon>
        <taxon>Pseudomonadati</taxon>
        <taxon>Bacteroidota</taxon>
        <taxon>Chitinophagia</taxon>
        <taxon>Chitinophagales</taxon>
        <taxon>Chitinophagaceae</taxon>
        <taxon>Danxiaibacter</taxon>
    </lineage>
</organism>
<dbReference type="Pfam" id="PF04773">
    <property type="entry name" value="FecR"/>
    <property type="match status" value="1"/>
</dbReference>
<dbReference type="InterPro" id="IPR032508">
    <property type="entry name" value="FecR_C"/>
</dbReference>
<dbReference type="PANTHER" id="PTHR30273">
    <property type="entry name" value="PERIPLASMIC SIGNAL SENSOR AND SIGMA FACTOR ACTIVATOR FECR-RELATED"/>
    <property type="match status" value="1"/>
</dbReference>
<comment type="caution">
    <text evidence="4">The sequence shown here is derived from an EMBL/GenBank/DDBJ whole genome shotgun (WGS) entry which is preliminary data.</text>
</comment>
<gene>
    <name evidence="4" type="ORF">QTN47_22505</name>
</gene>
<keyword evidence="1" id="KW-0472">Membrane</keyword>
<evidence type="ECO:0000313" key="4">
    <source>
        <dbReference type="EMBL" id="MEX6690299.1"/>
    </source>
</evidence>
<dbReference type="Proteomes" id="UP001560573">
    <property type="component" value="Unassembled WGS sequence"/>
</dbReference>
<evidence type="ECO:0000259" key="2">
    <source>
        <dbReference type="Pfam" id="PF04773"/>
    </source>
</evidence>
<dbReference type="Pfam" id="PF16344">
    <property type="entry name" value="FecR_C"/>
    <property type="match status" value="1"/>
</dbReference>
<name>A0ABV3ZMG9_9BACT</name>
<feature type="transmembrane region" description="Helical" evidence="1">
    <location>
        <begin position="95"/>
        <end position="114"/>
    </location>
</feature>
<reference evidence="4 5" key="1">
    <citation type="submission" date="2023-07" db="EMBL/GenBank/DDBJ databases">
        <authorList>
            <person name="Lian W.-H."/>
        </authorList>
    </citation>
    <scope>NUCLEOTIDE SEQUENCE [LARGE SCALE GENOMIC DNA]</scope>
    <source>
        <strain evidence="4 5">SYSU DXS3180</strain>
    </source>
</reference>
<keyword evidence="1" id="KW-0812">Transmembrane</keyword>
<proteinExistence type="predicted"/>